<protein>
    <submittedName>
        <fullName evidence="2">Uncharacterized protein</fullName>
    </submittedName>
</protein>
<feature type="compositionally biased region" description="Basic and acidic residues" evidence="1">
    <location>
        <begin position="135"/>
        <end position="155"/>
    </location>
</feature>
<reference evidence="2" key="1">
    <citation type="submission" date="2021-02" db="EMBL/GenBank/DDBJ databases">
        <title>Comparative genomics reveals that relaxation of natural selection precedes convergent phenotypic evolution of cavefish.</title>
        <authorList>
            <person name="Peng Z."/>
        </authorList>
    </citation>
    <scope>NUCLEOTIDE SEQUENCE</scope>
    <source>
        <tissue evidence="2">Muscle</tissue>
    </source>
</reference>
<name>A0A9W7W7Q0_TRIRA</name>
<evidence type="ECO:0000313" key="2">
    <source>
        <dbReference type="EMBL" id="KAI7790022.1"/>
    </source>
</evidence>
<dbReference type="AlphaFoldDB" id="A0A9W7W7Q0"/>
<gene>
    <name evidence="2" type="ORF">IRJ41_019692</name>
</gene>
<dbReference type="Proteomes" id="UP001059041">
    <property type="component" value="Unassembled WGS sequence"/>
</dbReference>
<feature type="region of interest" description="Disordered" evidence="1">
    <location>
        <begin position="135"/>
        <end position="158"/>
    </location>
</feature>
<dbReference type="PANTHER" id="PTHR47018:SF1">
    <property type="entry name" value="TESMIN_TSO1-LIKE CXC DOMAIN-CONTAINING PROTEIN"/>
    <property type="match status" value="1"/>
</dbReference>
<dbReference type="PANTHER" id="PTHR47018">
    <property type="entry name" value="CXC DOMAIN-CONTAINING PROTEIN-RELATED"/>
    <property type="match status" value="1"/>
</dbReference>
<evidence type="ECO:0000256" key="1">
    <source>
        <dbReference type="SAM" id="MobiDB-lite"/>
    </source>
</evidence>
<evidence type="ECO:0000313" key="3">
    <source>
        <dbReference type="Proteomes" id="UP001059041"/>
    </source>
</evidence>
<sequence>MDMVMILRRFIHAERAGLWEEHLAEVERMLPYLVAAGHYKYVSCLPHCLEAMRSLTTLAPNICREFKDGKFTVHQTEGRFNGVWTDMALEKTYNRDAKTKLFTGISQQPAAMEKYLKALPVLTAVSEQTKAMAHLDADDTKHHEDKDSQGAKEAEGATSADLICTREKGLEALAAARRTDSDKVTQIKRSTFAAKPKKSMSMAFKAKKVYEEESAVVRNLYFVQDLEEDRKVEVFGHEWTSCPASLFEPDLSLDQSYAMRKGNKPDYLAAIKTALGSSRGEVDKLLPSEKPVAMVVDAMAFIQRYQHLGSSTFHELQGKYLRQLLGNLPDKCYCIHFVGDRYDFSPAESLKGEERE</sequence>
<keyword evidence="3" id="KW-1185">Reference proteome</keyword>
<proteinExistence type="predicted"/>
<organism evidence="2 3">
    <name type="scientific">Triplophysa rosa</name>
    <name type="common">Cave loach</name>
    <dbReference type="NCBI Taxonomy" id="992332"/>
    <lineage>
        <taxon>Eukaryota</taxon>
        <taxon>Metazoa</taxon>
        <taxon>Chordata</taxon>
        <taxon>Craniata</taxon>
        <taxon>Vertebrata</taxon>
        <taxon>Euteleostomi</taxon>
        <taxon>Actinopterygii</taxon>
        <taxon>Neopterygii</taxon>
        <taxon>Teleostei</taxon>
        <taxon>Ostariophysi</taxon>
        <taxon>Cypriniformes</taxon>
        <taxon>Nemacheilidae</taxon>
        <taxon>Triplophysa</taxon>
    </lineage>
</organism>
<dbReference type="EMBL" id="JAFHDT010000268">
    <property type="protein sequence ID" value="KAI7790022.1"/>
    <property type="molecule type" value="Genomic_DNA"/>
</dbReference>
<comment type="caution">
    <text evidence="2">The sequence shown here is derived from an EMBL/GenBank/DDBJ whole genome shotgun (WGS) entry which is preliminary data.</text>
</comment>
<accession>A0A9W7W7Q0</accession>